<reference evidence="1 2" key="1">
    <citation type="journal article" date="2024" name="Chem. Sci.">
        <title>Discovery of megapolipeptins by genome mining of a Burkholderiales bacteria collection.</title>
        <authorList>
            <person name="Paulo B.S."/>
            <person name="Recchia M.J.J."/>
            <person name="Lee S."/>
            <person name="Fergusson C.H."/>
            <person name="Romanowski S.B."/>
            <person name="Hernandez A."/>
            <person name="Krull N."/>
            <person name="Liu D.Y."/>
            <person name="Cavanagh H."/>
            <person name="Bos A."/>
            <person name="Gray C.A."/>
            <person name="Murphy B.T."/>
            <person name="Linington R.G."/>
            <person name="Eustaquio A.S."/>
        </authorList>
    </citation>
    <scope>NUCLEOTIDE SEQUENCE [LARGE SCALE GENOMIC DNA]</scope>
    <source>
        <strain evidence="1 2">RL18-126-BIB-B</strain>
    </source>
</reference>
<organism evidence="1 2">
    <name type="scientific">Paraburkholderia rhynchosiae</name>
    <dbReference type="NCBI Taxonomy" id="487049"/>
    <lineage>
        <taxon>Bacteria</taxon>
        <taxon>Pseudomonadati</taxon>
        <taxon>Pseudomonadota</taxon>
        <taxon>Betaproteobacteria</taxon>
        <taxon>Burkholderiales</taxon>
        <taxon>Burkholderiaceae</taxon>
        <taxon>Paraburkholderia</taxon>
    </lineage>
</organism>
<dbReference type="EMBL" id="JAQQDW010000067">
    <property type="protein sequence ID" value="MFM0106954.1"/>
    <property type="molecule type" value="Genomic_DNA"/>
</dbReference>
<keyword evidence="2" id="KW-1185">Reference proteome</keyword>
<sequence>MMLWLFGFEPSALANRCLVLGVGVVACIVLALLLNRYIWAPERMCPAHPSNLSAGAARKKENR</sequence>
<accession>A0ACC7NIJ8</accession>
<dbReference type="Proteomes" id="UP001629235">
    <property type="component" value="Unassembled WGS sequence"/>
</dbReference>
<evidence type="ECO:0000313" key="1">
    <source>
        <dbReference type="EMBL" id="MFM0106954.1"/>
    </source>
</evidence>
<proteinExistence type="predicted"/>
<comment type="caution">
    <text evidence="1">The sequence shown here is derived from an EMBL/GenBank/DDBJ whole genome shotgun (WGS) entry which is preliminary data.</text>
</comment>
<protein>
    <submittedName>
        <fullName evidence="1">Uncharacterized protein</fullName>
    </submittedName>
</protein>
<name>A0ACC7NIJ8_9BURK</name>
<evidence type="ECO:0000313" key="2">
    <source>
        <dbReference type="Proteomes" id="UP001629235"/>
    </source>
</evidence>
<gene>
    <name evidence="1" type="ORF">PQR01_26565</name>
</gene>